<accession>A0AA44EJ70</accession>
<sequence>MTALTGDRNTPERSGDTREGPAAAGAVLFAGAMGAFNAAGNIVPVSTALNLKGAGRVENRVDNTGGGAGAQRVKLRVGIFRYANSAAADALTQADIGSDVYGVDDQTVAKTSATNTRSIVGKLFDVDDQGVWVKFS</sequence>
<keyword evidence="3" id="KW-1185">Reference proteome</keyword>
<evidence type="ECO:0000313" key="3">
    <source>
        <dbReference type="Proteomes" id="UP001155820"/>
    </source>
</evidence>
<protein>
    <submittedName>
        <fullName evidence="2">Uncharacterized protein</fullName>
    </submittedName>
</protein>
<feature type="compositionally biased region" description="Basic and acidic residues" evidence="1">
    <location>
        <begin position="9"/>
        <end position="19"/>
    </location>
</feature>
<evidence type="ECO:0000256" key="1">
    <source>
        <dbReference type="SAM" id="MobiDB-lite"/>
    </source>
</evidence>
<gene>
    <name evidence="2" type="ORF">FOB26_11715</name>
</gene>
<dbReference type="EMBL" id="JABRWM010000006">
    <property type="protein sequence ID" value="NRF19726.1"/>
    <property type="molecule type" value="Genomic_DNA"/>
</dbReference>
<feature type="region of interest" description="Disordered" evidence="1">
    <location>
        <begin position="1"/>
        <end position="20"/>
    </location>
</feature>
<dbReference type="RefSeq" id="WP_107339194.1">
    <property type="nucleotide sequence ID" value="NZ_JABRWL010000005.1"/>
</dbReference>
<proteinExistence type="predicted"/>
<organism evidence="2 3">
    <name type="scientific">Agrobacterium pusense</name>
    <dbReference type="NCBI Taxonomy" id="648995"/>
    <lineage>
        <taxon>Bacteria</taxon>
        <taxon>Pseudomonadati</taxon>
        <taxon>Pseudomonadota</taxon>
        <taxon>Alphaproteobacteria</taxon>
        <taxon>Hyphomicrobiales</taxon>
        <taxon>Rhizobiaceae</taxon>
        <taxon>Rhizobium/Agrobacterium group</taxon>
        <taxon>Agrobacterium</taxon>
    </lineage>
</organism>
<dbReference type="Proteomes" id="UP001155820">
    <property type="component" value="Unassembled WGS sequence"/>
</dbReference>
<reference evidence="2" key="1">
    <citation type="submission" date="2019-07" db="EMBL/GenBank/DDBJ databases">
        <title>FDA dAtabase for Regulatory Grade micrObial Sequences (FDA-ARGOS): Supporting development and validation of Infectious Disease Dx tests.</title>
        <authorList>
            <person name="Bachman M."/>
            <person name="Young C."/>
            <person name="Tallon L."/>
            <person name="Sadzewicz L."/>
            <person name="Vavikolanu K."/>
            <person name="Mehta A."/>
            <person name="Aluvathingal J."/>
            <person name="Nadendla S."/>
            <person name="Nandy P."/>
            <person name="Geyer C."/>
            <person name="Yan Y."/>
            <person name="Sichtig H."/>
        </authorList>
    </citation>
    <scope>NUCLEOTIDE SEQUENCE</scope>
    <source>
        <strain evidence="2">FDAARGOS_618</strain>
    </source>
</reference>
<comment type="caution">
    <text evidence="2">The sequence shown here is derived from an EMBL/GenBank/DDBJ whole genome shotgun (WGS) entry which is preliminary data.</text>
</comment>
<evidence type="ECO:0000313" key="2">
    <source>
        <dbReference type="EMBL" id="NRF19726.1"/>
    </source>
</evidence>
<name>A0AA44EJ70_9HYPH</name>
<dbReference type="AlphaFoldDB" id="A0AA44EJ70"/>